<organism evidence="2 3">
    <name type="scientific">Puccinia coronata f. sp. avenae</name>
    <dbReference type="NCBI Taxonomy" id="200324"/>
    <lineage>
        <taxon>Eukaryota</taxon>
        <taxon>Fungi</taxon>
        <taxon>Dikarya</taxon>
        <taxon>Basidiomycota</taxon>
        <taxon>Pucciniomycotina</taxon>
        <taxon>Pucciniomycetes</taxon>
        <taxon>Pucciniales</taxon>
        <taxon>Pucciniaceae</taxon>
        <taxon>Puccinia</taxon>
    </lineage>
</organism>
<dbReference type="EMBL" id="PGCI01001375">
    <property type="protein sequence ID" value="PLW05233.1"/>
    <property type="molecule type" value="Genomic_DNA"/>
</dbReference>
<protein>
    <submittedName>
        <fullName evidence="2">Uncharacterized protein</fullName>
    </submittedName>
</protein>
<gene>
    <name evidence="2" type="ORF">PCASD_24942</name>
</gene>
<sequence length="327" mass="36530">MSSLRTVILHRLVPCMCLGLAFLSTTLASFGGHLPWDPAAYTAEDPMDELLAAWLSDQHPYTLAAPATLSDHLPNPTESGPKYIHDGPNSSQSRDHHPLTSVWDSDPNQYTPDDLFAVLPLDHQAGPTPFDKSMWEADGYQLYDNQPSEPRRLEFRQDAPYPGNPATSLQAGPSSSNHPVLVDGPSVGYGMNLQPIRCFNLQAGRKLKSCLTLLNVKVSQREVTQSTKSAPVSNTGIIESLSKLRLSRIPETIKFNHSDSQESTFKRIASQLACARLNTIEETPRVVVIIMRRKHHSKPPRHRQDDEVMMSHYRNLIVLCTDFMKKD</sequence>
<feature type="compositionally biased region" description="Polar residues" evidence="1">
    <location>
        <begin position="165"/>
        <end position="178"/>
    </location>
</feature>
<dbReference type="Proteomes" id="UP000235392">
    <property type="component" value="Unassembled WGS sequence"/>
</dbReference>
<evidence type="ECO:0000313" key="3">
    <source>
        <dbReference type="Proteomes" id="UP000235392"/>
    </source>
</evidence>
<comment type="caution">
    <text evidence="2">The sequence shown here is derived from an EMBL/GenBank/DDBJ whole genome shotgun (WGS) entry which is preliminary data.</text>
</comment>
<feature type="region of interest" description="Disordered" evidence="1">
    <location>
        <begin position="155"/>
        <end position="178"/>
    </location>
</feature>
<dbReference type="AlphaFoldDB" id="A0A2N5RW77"/>
<name>A0A2N5RW77_9BASI</name>
<feature type="region of interest" description="Disordered" evidence="1">
    <location>
        <begin position="67"/>
        <end position="105"/>
    </location>
</feature>
<evidence type="ECO:0000256" key="1">
    <source>
        <dbReference type="SAM" id="MobiDB-lite"/>
    </source>
</evidence>
<proteinExistence type="predicted"/>
<evidence type="ECO:0000313" key="2">
    <source>
        <dbReference type="EMBL" id="PLW05233.1"/>
    </source>
</evidence>
<accession>A0A2N5RW77</accession>
<reference evidence="2 3" key="1">
    <citation type="submission" date="2017-11" db="EMBL/GenBank/DDBJ databases">
        <title>De novo assembly and phasing of dikaryotic genomes from two isolates of Puccinia coronata f. sp. avenae, the causal agent of oat crown rust.</title>
        <authorList>
            <person name="Miller M.E."/>
            <person name="Zhang Y."/>
            <person name="Omidvar V."/>
            <person name="Sperschneider J."/>
            <person name="Schwessinger B."/>
            <person name="Raley C."/>
            <person name="Palmer J.M."/>
            <person name="Garnica D."/>
            <person name="Upadhyaya N."/>
            <person name="Rathjen J."/>
            <person name="Taylor J.M."/>
            <person name="Park R.F."/>
            <person name="Dodds P.N."/>
            <person name="Hirsch C.D."/>
            <person name="Kianian S.F."/>
            <person name="Figueroa M."/>
        </authorList>
    </citation>
    <scope>NUCLEOTIDE SEQUENCE [LARGE SCALE GENOMIC DNA]</scope>
    <source>
        <strain evidence="2">12SD80</strain>
    </source>
</reference>